<evidence type="ECO:0000313" key="4">
    <source>
        <dbReference type="Proteomes" id="UP000196331"/>
    </source>
</evidence>
<comment type="caution">
    <text evidence="3">The sequence shown here is derived from an EMBL/GenBank/DDBJ whole genome shotgun (WGS) entry which is preliminary data.</text>
</comment>
<evidence type="ECO:0000259" key="2">
    <source>
        <dbReference type="Pfam" id="PF19192"/>
    </source>
</evidence>
<dbReference type="InterPro" id="IPR043834">
    <property type="entry name" value="REC"/>
</dbReference>
<dbReference type="AlphaFoldDB" id="A0A1R4HYG2"/>
<accession>A0A1R4HYG2</accession>
<name>A0A1R4HYG2_9GAMM</name>
<reference evidence="3 4" key="1">
    <citation type="submission" date="2017-02" db="EMBL/GenBank/DDBJ databases">
        <authorList>
            <person name="Dridi B."/>
        </authorList>
    </citation>
    <scope>NUCLEOTIDE SEQUENCE [LARGE SCALE GENOMIC DNA]</scope>
    <source>
        <strain evidence="3 4">JB380</strain>
    </source>
</reference>
<evidence type="ECO:0000256" key="1">
    <source>
        <dbReference type="SAM" id="MobiDB-lite"/>
    </source>
</evidence>
<organism evidence="3 4">
    <name type="scientific">Halomonas citrativorans</name>
    <dbReference type="NCBI Taxonomy" id="2742612"/>
    <lineage>
        <taxon>Bacteria</taxon>
        <taxon>Pseudomonadati</taxon>
        <taxon>Pseudomonadota</taxon>
        <taxon>Gammaproteobacteria</taxon>
        <taxon>Oceanospirillales</taxon>
        <taxon>Halomonadaceae</taxon>
        <taxon>Halomonas</taxon>
    </lineage>
</organism>
<feature type="domain" description="Response receiver" evidence="2">
    <location>
        <begin position="33"/>
        <end position="215"/>
    </location>
</feature>
<sequence>MDNMEDTAAVAEAPSPSPSEIWSEHIQSAVKEFLKTAVVIDNEPWVSYSTPEATAPLVSDDGFGEDIPTLVPPDAVTIENRHDLDVRAISDDFASKGIACAFVLPDDNDKHNNEKINRAVAAAKVSDLVIIDWYLKKQDESLTLQILQKIAESDSFENGRLRLICIYTGEPLKKTIFADAKEYLQKGGVSLNDLEGEEFCALGDSTIIVMKNKAATSASELPTELINIFSRFADGLVPAFSMAAVGAIRKSAHHMLTRFGNWLDAAYISNYIITNPSSDVSEMLRELFVAECDAALGIESVADRYLDSKPILKWLAANEQTIQVQNAGKNLKIDYALIDEILRNGIKDDNFFYGDMKDIKIAKDHRHFISSALAGSVDTSKTSQHEFARLVALKREAYGRSKLQGTEGWLPSLTTGTLIKYKIEDAQTNDEGQITPELFEYLVCLTPACDTLRLETDTPFVFLKARIENIRYGIVLKEHSSEETRLSLDSKKPIIRTFFFTPDAAVQRVLASRSEEGDFKFFDSGKREFYWLGEIRYTRAASEMAGLVRNWMRIGIADSEYLRLTGQGKT</sequence>
<proteinExistence type="predicted"/>
<feature type="region of interest" description="Disordered" evidence="1">
    <location>
        <begin position="1"/>
        <end position="20"/>
    </location>
</feature>
<dbReference type="Proteomes" id="UP000196331">
    <property type="component" value="Unassembled WGS sequence"/>
</dbReference>
<evidence type="ECO:0000313" key="3">
    <source>
        <dbReference type="EMBL" id="SJN12575.1"/>
    </source>
</evidence>
<gene>
    <name evidence="3" type="ORF">CZ787_08390</name>
</gene>
<feature type="compositionally biased region" description="Low complexity" evidence="1">
    <location>
        <begin position="8"/>
        <end position="20"/>
    </location>
</feature>
<protein>
    <recommendedName>
        <fullName evidence="2">Response receiver domain-containing protein</fullName>
    </recommendedName>
</protein>
<dbReference type="Pfam" id="PF19192">
    <property type="entry name" value="Response_reg_2"/>
    <property type="match status" value="1"/>
</dbReference>
<dbReference type="RefSeq" id="WP_217883856.1">
    <property type="nucleotide sequence ID" value="NZ_FUKM01000033.1"/>
</dbReference>
<dbReference type="EMBL" id="FUKM01000033">
    <property type="protein sequence ID" value="SJN12575.1"/>
    <property type="molecule type" value="Genomic_DNA"/>
</dbReference>